<name>A0ABD0ANQ3_LIMFE</name>
<gene>
    <name evidence="2" type="ORF">LF01B1_16860</name>
</gene>
<comment type="caution">
    <text evidence="2">The sequence shown here is derived from an EMBL/GenBank/DDBJ whole genome shotgun (WGS) entry which is preliminary data.</text>
</comment>
<dbReference type="Proteomes" id="UP000653631">
    <property type="component" value="Unassembled WGS sequence"/>
</dbReference>
<feature type="compositionally biased region" description="Basic residues" evidence="1">
    <location>
        <begin position="1"/>
        <end position="11"/>
    </location>
</feature>
<sequence length="76" mass="8628">MRSKISSKKRTLNTSDASKAAKTPSKTNGDTFLKTRERTSTFLHAKFQQFLFMRPQQKTAGQKMTSGFIDLSVARR</sequence>
<reference evidence="2 3" key="1">
    <citation type="submission" date="2021-01" db="EMBL/GenBank/DDBJ databases">
        <title>Development of a method for detection of lactic acid bacteria that cause putrefactive shochu mash.</title>
        <authorList>
            <person name="Takashita H."/>
            <person name="Fujihara E."/>
            <person name="Takayama K."/>
            <person name="Yamamoto H."/>
            <person name="Mizutani M."/>
            <person name="Kajiwara Y."/>
        </authorList>
    </citation>
    <scope>NUCLEOTIDE SEQUENCE [LARGE SCALE GENOMIC DNA]</scope>
    <source>
        <strain evidence="2 3">01-B1</strain>
    </source>
</reference>
<dbReference type="AlphaFoldDB" id="A0ABD0ANQ3"/>
<organism evidence="2 3">
    <name type="scientific">Limosilactobacillus fermentum</name>
    <name type="common">Lactobacillus fermentum</name>
    <dbReference type="NCBI Taxonomy" id="1613"/>
    <lineage>
        <taxon>Bacteria</taxon>
        <taxon>Bacillati</taxon>
        <taxon>Bacillota</taxon>
        <taxon>Bacilli</taxon>
        <taxon>Lactobacillales</taxon>
        <taxon>Lactobacillaceae</taxon>
        <taxon>Limosilactobacillus</taxon>
    </lineage>
</organism>
<evidence type="ECO:0000313" key="3">
    <source>
        <dbReference type="Proteomes" id="UP000653631"/>
    </source>
</evidence>
<evidence type="ECO:0000313" key="2">
    <source>
        <dbReference type="EMBL" id="GIC72671.1"/>
    </source>
</evidence>
<evidence type="ECO:0000256" key="1">
    <source>
        <dbReference type="SAM" id="MobiDB-lite"/>
    </source>
</evidence>
<proteinExistence type="predicted"/>
<protein>
    <submittedName>
        <fullName evidence="2">Uncharacterized protein</fullName>
    </submittedName>
</protein>
<accession>A0ABD0ANQ3</accession>
<dbReference type="EMBL" id="BOLH01000020">
    <property type="protein sequence ID" value="GIC72671.1"/>
    <property type="molecule type" value="Genomic_DNA"/>
</dbReference>
<feature type="region of interest" description="Disordered" evidence="1">
    <location>
        <begin position="1"/>
        <end position="34"/>
    </location>
</feature>